<keyword evidence="2" id="KW-1185">Reference proteome</keyword>
<gene>
    <name evidence="1" type="ORF">DPMN_140169</name>
</gene>
<sequence>MAIRQELEALKNVAVKRFRIFDRIKSNLRTDDAASSWSVRGIRNAEDDHEDFGNVQDDAYRICIKNIKNGIMNRISMRMVICPASIS</sequence>
<comment type="caution">
    <text evidence="1">The sequence shown here is derived from an EMBL/GenBank/DDBJ whole genome shotgun (WGS) entry which is preliminary data.</text>
</comment>
<evidence type="ECO:0000313" key="1">
    <source>
        <dbReference type="EMBL" id="KAH3811754.1"/>
    </source>
</evidence>
<organism evidence="1 2">
    <name type="scientific">Dreissena polymorpha</name>
    <name type="common">Zebra mussel</name>
    <name type="synonym">Mytilus polymorpha</name>
    <dbReference type="NCBI Taxonomy" id="45954"/>
    <lineage>
        <taxon>Eukaryota</taxon>
        <taxon>Metazoa</taxon>
        <taxon>Spiralia</taxon>
        <taxon>Lophotrochozoa</taxon>
        <taxon>Mollusca</taxon>
        <taxon>Bivalvia</taxon>
        <taxon>Autobranchia</taxon>
        <taxon>Heteroconchia</taxon>
        <taxon>Euheterodonta</taxon>
        <taxon>Imparidentia</taxon>
        <taxon>Neoheterodontei</taxon>
        <taxon>Myida</taxon>
        <taxon>Dreissenoidea</taxon>
        <taxon>Dreissenidae</taxon>
        <taxon>Dreissena</taxon>
    </lineage>
</organism>
<reference evidence="1" key="2">
    <citation type="submission" date="2020-11" db="EMBL/GenBank/DDBJ databases">
        <authorList>
            <person name="McCartney M.A."/>
            <person name="Auch B."/>
            <person name="Kono T."/>
            <person name="Mallez S."/>
            <person name="Becker A."/>
            <person name="Gohl D.M."/>
            <person name="Silverstein K.A.T."/>
            <person name="Koren S."/>
            <person name="Bechman K.B."/>
            <person name="Herman A."/>
            <person name="Abrahante J.E."/>
            <person name="Garbe J."/>
        </authorList>
    </citation>
    <scope>NUCLEOTIDE SEQUENCE</scope>
    <source>
        <strain evidence="1">Duluth1</strain>
        <tissue evidence="1">Whole animal</tissue>
    </source>
</reference>
<protein>
    <submittedName>
        <fullName evidence="1">Uncharacterized protein</fullName>
    </submittedName>
</protein>
<dbReference type="Proteomes" id="UP000828390">
    <property type="component" value="Unassembled WGS sequence"/>
</dbReference>
<name>A0A9D4G9Z2_DREPO</name>
<dbReference type="AlphaFoldDB" id="A0A9D4G9Z2"/>
<evidence type="ECO:0000313" key="2">
    <source>
        <dbReference type="Proteomes" id="UP000828390"/>
    </source>
</evidence>
<reference evidence="1" key="1">
    <citation type="journal article" date="2019" name="bioRxiv">
        <title>The Genome of the Zebra Mussel, Dreissena polymorpha: A Resource for Invasive Species Research.</title>
        <authorList>
            <person name="McCartney M.A."/>
            <person name="Auch B."/>
            <person name="Kono T."/>
            <person name="Mallez S."/>
            <person name="Zhang Y."/>
            <person name="Obille A."/>
            <person name="Becker A."/>
            <person name="Abrahante J.E."/>
            <person name="Garbe J."/>
            <person name="Badalamenti J.P."/>
            <person name="Herman A."/>
            <person name="Mangelson H."/>
            <person name="Liachko I."/>
            <person name="Sullivan S."/>
            <person name="Sone E.D."/>
            <person name="Koren S."/>
            <person name="Silverstein K.A.T."/>
            <person name="Beckman K.B."/>
            <person name="Gohl D.M."/>
        </authorList>
    </citation>
    <scope>NUCLEOTIDE SEQUENCE</scope>
    <source>
        <strain evidence="1">Duluth1</strain>
        <tissue evidence="1">Whole animal</tissue>
    </source>
</reference>
<accession>A0A9D4G9Z2</accession>
<proteinExistence type="predicted"/>
<dbReference type="EMBL" id="JAIWYP010000006">
    <property type="protein sequence ID" value="KAH3811754.1"/>
    <property type="molecule type" value="Genomic_DNA"/>
</dbReference>